<reference evidence="1 2" key="1">
    <citation type="journal article" date="2009" name="Nature">
        <title>The Sorghum bicolor genome and the diversification of grasses.</title>
        <authorList>
            <person name="Paterson A.H."/>
            <person name="Bowers J.E."/>
            <person name="Bruggmann R."/>
            <person name="Dubchak I."/>
            <person name="Grimwood J."/>
            <person name="Gundlach H."/>
            <person name="Haberer G."/>
            <person name="Hellsten U."/>
            <person name="Mitros T."/>
            <person name="Poliakov A."/>
            <person name="Schmutz J."/>
            <person name="Spannagl M."/>
            <person name="Tang H."/>
            <person name="Wang X."/>
            <person name="Wicker T."/>
            <person name="Bharti A.K."/>
            <person name="Chapman J."/>
            <person name="Feltus F.A."/>
            <person name="Gowik U."/>
            <person name="Grigoriev I.V."/>
            <person name="Lyons E."/>
            <person name="Maher C.A."/>
            <person name="Martis M."/>
            <person name="Narechania A."/>
            <person name="Otillar R.P."/>
            <person name="Penning B.W."/>
            <person name="Salamov A.A."/>
            <person name="Wang Y."/>
            <person name="Zhang L."/>
            <person name="Carpita N.C."/>
            <person name="Freeling M."/>
            <person name="Gingle A.R."/>
            <person name="Hash C.T."/>
            <person name="Keller B."/>
            <person name="Klein P."/>
            <person name="Kresovich S."/>
            <person name="McCann M.C."/>
            <person name="Ming R."/>
            <person name="Peterson D.G."/>
            <person name="Mehboob-ur-Rahman"/>
            <person name="Ware D."/>
            <person name="Westhoff P."/>
            <person name="Mayer K.F."/>
            <person name="Messing J."/>
            <person name="Rokhsar D.S."/>
        </authorList>
    </citation>
    <scope>NUCLEOTIDE SEQUENCE [LARGE SCALE GENOMIC DNA]</scope>
    <source>
        <strain evidence="2">cv. BTx623</strain>
    </source>
</reference>
<evidence type="ECO:0000313" key="1">
    <source>
        <dbReference type="EMBL" id="OQU79587.1"/>
    </source>
</evidence>
<reference evidence="2" key="2">
    <citation type="journal article" date="2018" name="Plant J.">
        <title>The Sorghum bicolor reference genome: improved assembly, gene annotations, a transcriptome atlas, and signatures of genome organization.</title>
        <authorList>
            <person name="McCormick R.F."/>
            <person name="Truong S.K."/>
            <person name="Sreedasyam A."/>
            <person name="Jenkins J."/>
            <person name="Shu S."/>
            <person name="Sims D."/>
            <person name="Kennedy M."/>
            <person name="Amirebrahimi M."/>
            <person name="Weers B.D."/>
            <person name="McKinley B."/>
            <person name="Mattison A."/>
            <person name="Morishige D.T."/>
            <person name="Grimwood J."/>
            <person name="Schmutz J."/>
            <person name="Mullet J.E."/>
        </authorList>
    </citation>
    <scope>NUCLEOTIDE SEQUENCE [LARGE SCALE GENOMIC DNA]</scope>
    <source>
        <strain evidence="2">cv. BTx623</strain>
    </source>
</reference>
<proteinExistence type="predicted"/>
<dbReference type="Proteomes" id="UP000000768">
    <property type="component" value="Chromosome 8"/>
</dbReference>
<evidence type="ECO:0000313" key="2">
    <source>
        <dbReference type="Proteomes" id="UP000000768"/>
    </source>
</evidence>
<accession>A0A1Z5R794</accession>
<sequence length="239" mass="26688">MECHHWLQSLVALLETRDLGRLDHFHSHLLFRRQEYLLWSGPSSPSNPPDPLRGGRSRTTHIKVGVGEELPGRGIGDRRRDGVLELAVIPVLQEELPRGNGGHEEETQRMAATEWVGVQRRRGGGTGTPEQRLTDARRGGGLEWEGRRRKRSRFSFFSRRRVRGTETEETMATARQAAIKHLGLEAHLKAARAFITRPNPPPSSTTHPRWSPDANTSCCLNPSETGGCLNPSGTLTTCR</sequence>
<gene>
    <name evidence="1" type="ORF">SORBI_3008G166250</name>
</gene>
<dbReference type="Gramene" id="OQU79587">
    <property type="protein sequence ID" value="OQU79587"/>
    <property type="gene ID" value="SORBI_3008G166250"/>
</dbReference>
<dbReference type="EMBL" id="CM000767">
    <property type="protein sequence ID" value="OQU79587.1"/>
    <property type="molecule type" value="Genomic_DNA"/>
</dbReference>
<dbReference type="InParanoid" id="A0A1Z5R794"/>
<name>A0A1Z5R794_SORBI</name>
<dbReference type="AlphaFoldDB" id="A0A1Z5R794"/>
<keyword evidence="2" id="KW-1185">Reference proteome</keyword>
<protein>
    <submittedName>
        <fullName evidence="1">Uncharacterized protein</fullName>
    </submittedName>
</protein>
<organism evidence="1 2">
    <name type="scientific">Sorghum bicolor</name>
    <name type="common">Sorghum</name>
    <name type="synonym">Sorghum vulgare</name>
    <dbReference type="NCBI Taxonomy" id="4558"/>
    <lineage>
        <taxon>Eukaryota</taxon>
        <taxon>Viridiplantae</taxon>
        <taxon>Streptophyta</taxon>
        <taxon>Embryophyta</taxon>
        <taxon>Tracheophyta</taxon>
        <taxon>Spermatophyta</taxon>
        <taxon>Magnoliopsida</taxon>
        <taxon>Liliopsida</taxon>
        <taxon>Poales</taxon>
        <taxon>Poaceae</taxon>
        <taxon>PACMAD clade</taxon>
        <taxon>Panicoideae</taxon>
        <taxon>Andropogonodae</taxon>
        <taxon>Andropogoneae</taxon>
        <taxon>Sorghinae</taxon>
        <taxon>Sorghum</taxon>
    </lineage>
</organism>